<reference evidence="10 11" key="1">
    <citation type="submission" date="2024-06" db="EMBL/GenBank/DDBJ databases">
        <title>Complete genome of Phlyctema vagabunda strain 19-DSS-EL-015.</title>
        <authorList>
            <person name="Fiorenzani C."/>
        </authorList>
    </citation>
    <scope>NUCLEOTIDE SEQUENCE [LARGE SCALE GENOMIC DNA]</scope>
    <source>
        <strain evidence="10 11">19-DSS-EL-015</strain>
    </source>
</reference>
<proteinExistence type="predicted"/>
<dbReference type="InterPro" id="IPR011009">
    <property type="entry name" value="Kinase-like_dom_sf"/>
</dbReference>
<keyword evidence="2" id="KW-0723">Serine/threonine-protein kinase</keyword>
<dbReference type="SMART" id="SM01331">
    <property type="entry name" value="DUF3635"/>
    <property type="match status" value="1"/>
</dbReference>
<evidence type="ECO:0000256" key="2">
    <source>
        <dbReference type="ARBA" id="ARBA00022527"/>
    </source>
</evidence>
<dbReference type="InterPro" id="IPR000719">
    <property type="entry name" value="Prot_kinase_dom"/>
</dbReference>
<dbReference type="EMBL" id="JBFCZG010000003">
    <property type="protein sequence ID" value="KAL3424937.1"/>
    <property type="molecule type" value="Genomic_DNA"/>
</dbReference>
<dbReference type="Pfam" id="PF12330">
    <property type="entry name" value="Haspin_kinase"/>
    <property type="match status" value="1"/>
</dbReference>
<dbReference type="PANTHER" id="PTHR24419:SF18">
    <property type="entry name" value="SERINE_THREONINE-PROTEIN KINASE HASPIN"/>
    <property type="match status" value="1"/>
</dbReference>
<dbReference type="InterPro" id="IPR024604">
    <property type="entry name" value="GSG2_C"/>
</dbReference>
<accession>A0ABR4PNM1</accession>
<evidence type="ECO:0000259" key="9">
    <source>
        <dbReference type="PROSITE" id="PS50011"/>
    </source>
</evidence>
<dbReference type="SUPFAM" id="SSF56112">
    <property type="entry name" value="Protein kinase-like (PK-like)"/>
    <property type="match status" value="1"/>
</dbReference>
<dbReference type="EC" id="2.7.11.1" evidence="1"/>
<protein>
    <recommendedName>
        <fullName evidence="1">non-specific serine/threonine protein kinase</fullName>
        <ecNumber evidence="1">2.7.11.1</ecNumber>
    </recommendedName>
</protein>
<keyword evidence="5 10" id="KW-0418">Kinase</keyword>
<dbReference type="Gene3D" id="3.30.200.20">
    <property type="entry name" value="Phosphorylase Kinase, domain 1"/>
    <property type="match status" value="1"/>
</dbReference>
<dbReference type="Proteomes" id="UP001629113">
    <property type="component" value="Unassembled WGS sequence"/>
</dbReference>
<comment type="catalytic activity">
    <reaction evidence="7">
        <text>L-threonyl-[protein] + ATP = O-phospho-L-threonyl-[protein] + ADP + H(+)</text>
        <dbReference type="Rhea" id="RHEA:46608"/>
        <dbReference type="Rhea" id="RHEA-COMP:11060"/>
        <dbReference type="Rhea" id="RHEA-COMP:11605"/>
        <dbReference type="ChEBI" id="CHEBI:15378"/>
        <dbReference type="ChEBI" id="CHEBI:30013"/>
        <dbReference type="ChEBI" id="CHEBI:30616"/>
        <dbReference type="ChEBI" id="CHEBI:61977"/>
        <dbReference type="ChEBI" id="CHEBI:456216"/>
        <dbReference type="EC" id="2.7.11.1"/>
    </reaction>
</comment>
<evidence type="ECO:0000313" key="11">
    <source>
        <dbReference type="Proteomes" id="UP001629113"/>
    </source>
</evidence>
<evidence type="ECO:0000256" key="1">
    <source>
        <dbReference type="ARBA" id="ARBA00012513"/>
    </source>
</evidence>
<evidence type="ECO:0000256" key="4">
    <source>
        <dbReference type="ARBA" id="ARBA00022741"/>
    </source>
</evidence>
<keyword evidence="11" id="KW-1185">Reference proteome</keyword>
<keyword evidence="3" id="KW-0808">Transferase</keyword>
<name>A0ABR4PNM1_9HELO</name>
<comment type="catalytic activity">
    <reaction evidence="8">
        <text>L-seryl-[protein] + ATP = O-phospho-L-seryl-[protein] + ADP + H(+)</text>
        <dbReference type="Rhea" id="RHEA:17989"/>
        <dbReference type="Rhea" id="RHEA-COMP:9863"/>
        <dbReference type="Rhea" id="RHEA-COMP:11604"/>
        <dbReference type="ChEBI" id="CHEBI:15378"/>
        <dbReference type="ChEBI" id="CHEBI:29999"/>
        <dbReference type="ChEBI" id="CHEBI:30616"/>
        <dbReference type="ChEBI" id="CHEBI:83421"/>
        <dbReference type="ChEBI" id="CHEBI:456216"/>
        <dbReference type="EC" id="2.7.11.1"/>
    </reaction>
</comment>
<evidence type="ECO:0000313" key="10">
    <source>
        <dbReference type="EMBL" id="KAL3424937.1"/>
    </source>
</evidence>
<sequence>MDSNLRPKHKCLCCGQEARDSITSEGAKNIKNWAEEVCSGLDSIVGVNTKRTTFGTSSEQSIEAVDPQDLTDEEVSQFRMDASRRRNKTYGKKAPKAIQNPMFILGGSDLPSSKGSERSALDEVTNSLGNVTLTSDRNDKVGDDDVSVIADAETSHNVESELDSTLSIEHTTTKSKFKDDVDPITSLTSELEQHTLQDDAHEEELQETLQEDVSVNISRVPDDVLEALAPLRNVYEQDCNGQHMMILTWDDVLQESTELIKIAEASFAQVFRVKNTEGTSILKFVELEAGNLPAAKEEPTDDYDYQVEPAPVESVISEFRLMNALTEIPGFVNFKDAHIVIGKPPALIKQAYDHFMVAKLEENDEYAAYFPDPASYDEQAVFLFLELGDAGVALDDVYKLPNHLDCSSQGLQHVEWVWDVLLGVVLALARAEIVYKFEHRDLHQNNICLNLENAIHHFSSLPSGEPKLGRSGIRITILDYGLSRATLESGEHVYADLEDDLDLFRALSSDPMEDTQYSTYRKMRTHLFSGNFYAPKPPSWHTNNSRKKNEGHTWEDETPYSNVLWISYLYEFLCLALCSEDDLPYTSFSVDQQQFYSDTAEFRKKLVHSKKNNKRFLTAVGVMDYCIEKGWITQDQVEDFH</sequence>
<organism evidence="10 11">
    <name type="scientific">Phlyctema vagabunda</name>
    <dbReference type="NCBI Taxonomy" id="108571"/>
    <lineage>
        <taxon>Eukaryota</taxon>
        <taxon>Fungi</taxon>
        <taxon>Dikarya</taxon>
        <taxon>Ascomycota</taxon>
        <taxon>Pezizomycotina</taxon>
        <taxon>Leotiomycetes</taxon>
        <taxon>Helotiales</taxon>
        <taxon>Dermateaceae</taxon>
        <taxon>Phlyctema</taxon>
    </lineage>
</organism>
<comment type="caution">
    <text evidence="10">The sequence shown here is derived from an EMBL/GenBank/DDBJ whole genome shotgun (WGS) entry which is preliminary data.</text>
</comment>
<dbReference type="Gene3D" id="1.10.510.10">
    <property type="entry name" value="Transferase(Phosphotransferase) domain 1"/>
    <property type="match status" value="1"/>
</dbReference>
<dbReference type="PROSITE" id="PS50011">
    <property type="entry name" value="PROTEIN_KINASE_DOM"/>
    <property type="match status" value="1"/>
</dbReference>
<evidence type="ECO:0000256" key="6">
    <source>
        <dbReference type="ARBA" id="ARBA00022840"/>
    </source>
</evidence>
<evidence type="ECO:0000256" key="7">
    <source>
        <dbReference type="ARBA" id="ARBA00047899"/>
    </source>
</evidence>
<evidence type="ECO:0000256" key="3">
    <source>
        <dbReference type="ARBA" id="ARBA00022679"/>
    </source>
</evidence>
<gene>
    <name evidence="10" type="ORF">PVAG01_04218</name>
</gene>
<dbReference type="GO" id="GO:0016301">
    <property type="term" value="F:kinase activity"/>
    <property type="evidence" value="ECO:0007669"/>
    <property type="project" value="UniProtKB-KW"/>
</dbReference>
<keyword evidence="6" id="KW-0067">ATP-binding</keyword>
<feature type="domain" description="Protein kinase" evidence="9">
    <location>
        <begin position="256"/>
        <end position="641"/>
    </location>
</feature>
<dbReference type="PANTHER" id="PTHR24419">
    <property type="entry name" value="INTERLEUKIN-1 RECEPTOR-ASSOCIATED KINASE"/>
    <property type="match status" value="1"/>
</dbReference>
<keyword evidence="4" id="KW-0547">Nucleotide-binding</keyword>
<evidence type="ECO:0000256" key="8">
    <source>
        <dbReference type="ARBA" id="ARBA00048679"/>
    </source>
</evidence>
<evidence type="ECO:0000256" key="5">
    <source>
        <dbReference type="ARBA" id="ARBA00022777"/>
    </source>
</evidence>